<keyword evidence="1" id="KW-0812">Transmembrane</keyword>
<accession>A0A6N7KXR5</accession>
<feature type="domain" description="Putative Flp pilus-assembly TadG-like N-terminal" evidence="2">
    <location>
        <begin position="24"/>
        <end position="71"/>
    </location>
</feature>
<keyword evidence="1" id="KW-1133">Transmembrane helix</keyword>
<proteinExistence type="predicted"/>
<evidence type="ECO:0000259" key="2">
    <source>
        <dbReference type="Pfam" id="PF13400"/>
    </source>
</evidence>
<evidence type="ECO:0000313" key="3">
    <source>
        <dbReference type="EMBL" id="MQS16476.1"/>
    </source>
</evidence>
<dbReference type="RefSeq" id="WP_153467333.1">
    <property type="nucleotide sequence ID" value="NZ_WBOF01000002.1"/>
</dbReference>
<comment type="caution">
    <text evidence="3">The sequence shown here is derived from an EMBL/GenBank/DDBJ whole genome shotgun (WGS) entry which is preliminary data.</text>
</comment>
<dbReference type="OrthoDB" id="4221177at2"/>
<dbReference type="InterPro" id="IPR028087">
    <property type="entry name" value="Tad_N"/>
</dbReference>
<name>A0A6N7KXR5_9ACTN</name>
<dbReference type="EMBL" id="WBOF01000002">
    <property type="protein sequence ID" value="MQS16476.1"/>
    <property type="molecule type" value="Genomic_DNA"/>
</dbReference>
<protein>
    <recommendedName>
        <fullName evidence="2">Putative Flp pilus-assembly TadG-like N-terminal domain-containing protein</fullName>
    </recommendedName>
</protein>
<organism evidence="3 4">
    <name type="scientific">Streptomyces kaniharaensis</name>
    <dbReference type="NCBI Taxonomy" id="212423"/>
    <lineage>
        <taxon>Bacteria</taxon>
        <taxon>Bacillati</taxon>
        <taxon>Actinomycetota</taxon>
        <taxon>Actinomycetes</taxon>
        <taxon>Kitasatosporales</taxon>
        <taxon>Streptomycetaceae</taxon>
        <taxon>Streptomyces</taxon>
    </lineage>
</organism>
<dbReference type="Proteomes" id="UP000450000">
    <property type="component" value="Unassembled WGS sequence"/>
</dbReference>
<keyword evidence="1" id="KW-0472">Membrane</keyword>
<evidence type="ECO:0000313" key="4">
    <source>
        <dbReference type="Proteomes" id="UP000450000"/>
    </source>
</evidence>
<dbReference type="AlphaFoldDB" id="A0A6N7KXR5"/>
<dbReference type="Pfam" id="PF13400">
    <property type="entry name" value="Tad"/>
    <property type="match status" value="1"/>
</dbReference>
<evidence type="ECO:0000256" key="1">
    <source>
        <dbReference type="SAM" id="Phobius"/>
    </source>
</evidence>
<sequence>MTDRTTPSARRRLTDRLGGGRDAGSIGLWCAILVPALLLIIGLTIDGGGKIRATERANRIAQEAARSGGQQLDAGKAIPGKAIVVDPDKAVASAMSYLSANGATGTAYATDGGRKLFVRVDGPAYRTKFFSLMGVGELAVHGEATATLVYGVNGPEAP</sequence>
<keyword evidence="4" id="KW-1185">Reference proteome</keyword>
<gene>
    <name evidence="3" type="ORF">F7Q99_30850</name>
</gene>
<reference evidence="3 4" key="1">
    <citation type="submission" date="2019-09" db="EMBL/GenBank/DDBJ databases">
        <title>Genome Sequences of Streptomyces kaniharaensis ATCC 21070.</title>
        <authorList>
            <person name="Zhu W."/>
            <person name="De Crecy-Lagard V."/>
            <person name="Richards N.G."/>
        </authorList>
    </citation>
    <scope>NUCLEOTIDE SEQUENCE [LARGE SCALE GENOMIC DNA]</scope>
    <source>
        <strain evidence="3 4">SF-557</strain>
    </source>
</reference>
<feature type="transmembrane region" description="Helical" evidence="1">
    <location>
        <begin position="26"/>
        <end position="45"/>
    </location>
</feature>